<dbReference type="Gene3D" id="3.30.200.20">
    <property type="entry name" value="Phosphorylase Kinase, domain 1"/>
    <property type="match status" value="1"/>
</dbReference>
<evidence type="ECO:0000256" key="1">
    <source>
        <dbReference type="PROSITE-ProRule" id="PRU10141"/>
    </source>
</evidence>
<dbReference type="InterPro" id="IPR017441">
    <property type="entry name" value="Protein_kinase_ATP_BS"/>
</dbReference>
<evidence type="ECO:0000313" key="3">
    <source>
        <dbReference type="EMBL" id="CAG8681755.1"/>
    </source>
</evidence>
<dbReference type="SUPFAM" id="SSF56112">
    <property type="entry name" value="Protein kinase-like (PK-like)"/>
    <property type="match status" value="1"/>
</dbReference>
<evidence type="ECO:0000259" key="2">
    <source>
        <dbReference type="PROSITE" id="PS50011"/>
    </source>
</evidence>
<dbReference type="AlphaFoldDB" id="A0A9N9HKE6"/>
<sequence length="48" mass="5483">FNDFSEIGSGGYALVYTAHWKNTTTKLAIKELYKSSMKEIEEIILNEV</sequence>
<keyword evidence="1" id="KW-0067">ATP-binding</keyword>
<dbReference type="PROSITE" id="PS50011">
    <property type="entry name" value="PROTEIN_KINASE_DOM"/>
    <property type="match status" value="1"/>
</dbReference>
<dbReference type="GO" id="GO:0005524">
    <property type="term" value="F:ATP binding"/>
    <property type="evidence" value="ECO:0007669"/>
    <property type="project" value="UniProtKB-UniRule"/>
</dbReference>
<feature type="non-terminal residue" evidence="3">
    <location>
        <position position="1"/>
    </location>
</feature>
<evidence type="ECO:0000313" key="4">
    <source>
        <dbReference type="Proteomes" id="UP000789570"/>
    </source>
</evidence>
<dbReference type="EMBL" id="CAJVPQ010006193">
    <property type="protein sequence ID" value="CAG8681755.1"/>
    <property type="molecule type" value="Genomic_DNA"/>
</dbReference>
<feature type="binding site" evidence="1">
    <location>
        <position position="30"/>
    </location>
    <ligand>
        <name>ATP</name>
        <dbReference type="ChEBI" id="CHEBI:30616"/>
    </ligand>
</feature>
<accession>A0A9N9HKE6</accession>
<proteinExistence type="predicted"/>
<feature type="domain" description="Protein kinase" evidence="2">
    <location>
        <begin position="1"/>
        <end position="48"/>
    </location>
</feature>
<dbReference type="GO" id="GO:0004672">
    <property type="term" value="F:protein kinase activity"/>
    <property type="evidence" value="ECO:0007669"/>
    <property type="project" value="InterPro"/>
</dbReference>
<organism evidence="3 4">
    <name type="scientific">Funneliformis caledonium</name>
    <dbReference type="NCBI Taxonomy" id="1117310"/>
    <lineage>
        <taxon>Eukaryota</taxon>
        <taxon>Fungi</taxon>
        <taxon>Fungi incertae sedis</taxon>
        <taxon>Mucoromycota</taxon>
        <taxon>Glomeromycotina</taxon>
        <taxon>Glomeromycetes</taxon>
        <taxon>Glomerales</taxon>
        <taxon>Glomeraceae</taxon>
        <taxon>Funneliformis</taxon>
    </lineage>
</organism>
<dbReference type="Proteomes" id="UP000789570">
    <property type="component" value="Unassembled WGS sequence"/>
</dbReference>
<keyword evidence="1" id="KW-0547">Nucleotide-binding</keyword>
<dbReference type="OrthoDB" id="2411566at2759"/>
<comment type="caution">
    <text evidence="3">The sequence shown here is derived from an EMBL/GenBank/DDBJ whole genome shotgun (WGS) entry which is preliminary data.</text>
</comment>
<name>A0A9N9HKE6_9GLOM</name>
<protein>
    <submittedName>
        <fullName evidence="3">12854_t:CDS:1</fullName>
    </submittedName>
</protein>
<dbReference type="PROSITE" id="PS00107">
    <property type="entry name" value="PROTEIN_KINASE_ATP"/>
    <property type="match status" value="1"/>
</dbReference>
<dbReference type="InterPro" id="IPR011009">
    <property type="entry name" value="Kinase-like_dom_sf"/>
</dbReference>
<dbReference type="InterPro" id="IPR000719">
    <property type="entry name" value="Prot_kinase_dom"/>
</dbReference>
<gene>
    <name evidence="3" type="ORF">FCALED_LOCUS12536</name>
</gene>
<reference evidence="3" key="1">
    <citation type="submission" date="2021-06" db="EMBL/GenBank/DDBJ databases">
        <authorList>
            <person name="Kallberg Y."/>
            <person name="Tangrot J."/>
            <person name="Rosling A."/>
        </authorList>
    </citation>
    <scope>NUCLEOTIDE SEQUENCE</scope>
    <source>
        <strain evidence="3">UK204</strain>
    </source>
</reference>
<keyword evidence="4" id="KW-1185">Reference proteome</keyword>